<dbReference type="AlphaFoldDB" id="A0A4Q2EJF5"/>
<dbReference type="SMART" id="SM01091">
    <property type="entry name" value="CorC_HlyC"/>
    <property type="match status" value="1"/>
</dbReference>
<dbReference type="CDD" id="cd04590">
    <property type="entry name" value="CBS_pair_CorC_HlyC_assoc"/>
    <property type="match status" value="1"/>
</dbReference>
<comment type="similarity">
    <text evidence="2">Belongs to the UPF0053 family.</text>
</comment>
<evidence type="ECO:0000256" key="10">
    <source>
        <dbReference type="PROSITE-ProRule" id="PRU01193"/>
    </source>
</evidence>
<sequence length="477" mass="51674">MRDTLDQPFPTRGPGSLWRAGTLGRGEIGSSRYDVGVNTIVSNALLVLLFIIIGGVFAAAEMALVSLRDSQVKALSGRGKRGATVSRLAADPNLFLSAVQIGVTLAGFMAASFGADNFAPLLTPVFRDWGVPEGIAGGLSTVLITIIISYFSIVLGELTAKRLAMQRAEAFSLTLGPLVNVIAKIMRPVIWFLGVSTNVVVRVLGGDPNASREEVTDEELRAMVSSSVTLGDEERHIVDEVFAAGQVTLREAMVPRTEVDFLDADMAASKAIRVVRDGAHSRYPVVGRDVDDVIGFLHVRDLFDLDPATRQAPIRQLVRPINSLPGTVRILHALTEMQAHNDHMVIVSDEYGGTAGIVTIEDLVEELIGDITDEFDREDPDPHAADLDGLTTLEEFEEAYGYRIPEGPYDTVAGYLMAELGQVPAVGDHITSRLFHPESEEDAGEEFQFTVTELDGRRVARVRLDRAVLTKTEPAAE</sequence>
<feature type="transmembrane region" description="Helical" evidence="11">
    <location>
        <begin position="40"/>
        <end position="67"/>
    </location>
</feature>
<dbReference type="InterPro" id="IPR046342">
    <property type="entry name" value="CBS_dom_sf"/>
</dbReference>
<keyword evidence="8 10" id="KW-0472">Membrane</keyword>
<keyword evidence="15" id="KW-1185">Reference proteome</keyword>
<evidence type="ECO:0000256" key="1">
    <source>
        <dbReference type="ARBA" id="ARBA00004651"/>
    </source>
</evidence>
<dbReference type="InterPro" id="IPR016169">
    <property type="entry name" value="FAD-bd_PCMH_sub2"/>
</dbReference>
<dbReference type="InterPro" id="IPR036318">
    <property type="entry name" value="FAD-bd_PCMH-like_sf"/>
</dbReference>
<dbReference type="PANTHER" id="PTHR43099">
    <property type="entry name" value="UPF0053 PROTEIN YRKA"/>
    <property type="match status" value="1"/>
</dbReference>
<evidence type="ECO:0000256" key="6">
    <source>
        <dbReference type="ARBA" id="ARBA00022989"/>
    </source>
</evidence>
<name>A0A4Q2EJF5_9ACTN</name>
<dbReference type="GO" id="GO:0005886">
    <property type="term" value="C:plasma membrane"/>
    <property type="evidence" value="ECO:0007669"/>
    <property type="project" value="UniProtKB-SubCell"/>
</dbReference>
<evidence type="ECO:0000256" key="2">
    <source>
        <dbReference type="ARBA" id="ARBA00006337"/>
    </source>
</evidence>
<dbReference type="InterPro" id="IPR002550">
    <property type="entry name" value="CNNM"/>
</dbReference>
<evidence type="ECO:0000259" key="13">
    <source>
        <dbReference type="PROSITE" id="PS51846"/>
    </source>
</evidence>
<dbReference type="OrthoDB" id="110231at2"/>
<dbReference type="SUPFAM" id="SSF54631">
    <property type="entry name" value="CBS-domain pair"/>
    <property type="match status" value="1"/>
</dbReference>
<gene>
    <name evidence="14" type="ORF">C1706_08620</name>
</gene>
<dbReference type="InterPro" id="IPR000644">
    <property type="entry name" value="CBS_dom"/>
</dbReference>
<protein>
    <recommendedName>
        <fullName evidence="16">HlyC/CorC family transporter</fullName>
    </recommendedName>
</protein>
<evidence type="ECO:0000256" key="5">
    <source>
        <dbReference type="ARBA" id="ARBA00022737"/>
    </source>
</evidence>
<dbReference type="EMBL" id="PPCV01000005">
    <property type="protein sequence ID" value="RXW32095.1"/>
    <property type="molecule type" value="Genomic_DNA"/>
</dbReference>
<dbReference type="Gene3D" id="3.30.465.10">
    <property type="match status" value="1"/>
</dbReference>
<evidence type="ECO:0000259" key="12">
    <source>
        <dbReference type="PROSITE" id="PS51371"/>
    </source>
</evidence>
<evidence type="ECO:0000256" key="3">
    <source>
        <dbReference type="ARBA" id="ARBA00022475"/>
    </source>
</evidence>
<evidence type="ECO:0000313" key="14">
    <source>
        <dbReference type="EMBL" id="RXW32095.1"/>
    </source>
</evidence>
<keyword evidence="5" id="KW-0677">Repeat</keyword>
<feature type="transmembrane region" description="Helical" evidence="11">
    <location>
        <begin position="170"/>
        <end position="193"/>
    </location>
</feature>
<evidence type="ECO:0000256" key="7">
    <source>
        <dbReference type="ARBA" id="ARBA00023122"/>
    </source>
</evidence>
<keyword evidence="7 9" id="KW-0129">CBS domain</keyword>
<dbReference type="Pfam" id="PF01595">
    <property type="entry name" value="CNNM"/>
    <property type="match status" value="1"/>
</dbReference>
<accession>A0A4Q2EJF5</accession>
<dbReference type="Pfam" id="PF03471">
    <property type="entry name" value="CorC_HlyC"/>
    <property type="match status" value="1"/>
</dbReference>
<keyword evidence="6 10" id="KW-1133">Transmembrane helix</keyword>
<dbReference type="Proteomes" id="UP000290624">
    <property type="component" value="Unassembled WGS sequence"/>
</dbReference>
<dbReference type="InterPro" id="IPR005170">
    <property type="entry name" value="Transptr-assoc_dom"/>
</dbReference>
<feature type="domain" description="CNNM transmembrane" evidence="13">
    <location>
        <begin position="36"/>
        <end position="238"/>
    </location>
</feature>
<dbReference type="Gene3D" id="3.10.580.10">
    <property type="entry name" value="CBS-domain"/>
    <property type="match status" value="1"/>
</dbReference>
<evidence type="ECO:0000256" key="11">
    <source>
        <dbReference type="SAM" id="Phobius"/>
    </source>
</evidence>
<feature type="domain" description="CBS" evidence="12">
    <location>
        <begin position="317"/>
        <end position="374"/>
    </location>
</feature>
<dbReference type="SUPFAM" id="SSF56176">
    <property type="entry name" value="FAD-binding/transporter-associated domain-like"/>
    <property type="match status" value="1"/>
</dbReference>
<proteinExistence type="inferred from homology"/>
<comment type="subcellular location">
    <subcellularLocation>
        <location evidence="1">Cell membrane</location>
        <topology evidence="1">Multi-pass membrane protein</topology>
    </subcellularLocation>
</comment>
<comment type="caution">
    <text evidence="14">The sequence shown here is derived from an EMBL/GenBank/DDBJ whole genome shotgun (WGS) entry which is preliminary data.</text>
</comment>
<evidence type="ECO:0000256" key="4">
    <source>
        <dbReference type="ARBA" id="ARBA00022692"/>
    </source>
</evidence>
<evidence type="ECO:0000256" key="9">
    <source>
        <dbReference type="PROSITE-ProRule" id="PRU00703"/>
    </source>
</evidence>
<reference evidence="14 15" key="1">
    <citation type="submission" date="2018-01" db="EMBL/GenBank/DDBJ databases">
        <title>Lactibacter flavus gen. nov., sp. nov., a novel bacterium of the family Propionibacteriaceae isolated from raw milk and dairy products.</title>
        <authorList>
            <person name="Wenning M."/>
            <person name="Breitenwieser F."/>
            <person name="Huptas C."/>
            <person name="von Neubeck M."/>
            <person name="Busse H.-J."/>
            <person name="Scherer S."/>
        </authorList>
    </citation>
    <scope>NUCLEOTIDE SEQUENCE [LARGE SCALE GENOMIC DNA]</scope>
    <source>
        <strain evidence="14 15">VG341</strain>
    </source>
</reference>
<organism evidence="14 15">
    <name type="scientific">Propioniciclava flava</name>
    <dbReference type="NCBI Taxonomy" id="2072026"/>
    <lineage>
        <taxon>Bacteria</taxon>
        <taxon>Bacillati</taxon>
        <taxon>Actinomycetota</taxon>
        <taxon>Actinomycetes</taxon>
        <taxon>Propionibacteriales</taxon>
        <taxon>Propionibacteriaceae</taxon>
        <taxon>Propioniciclava</taxon>
    </lineage>
</organism>
<dbReference type="PROSITE" id="PS51371">
    <property type="entry name" value="CBS"/>
    <property type="match status" value="2"/>
</dbReference>
<keyword evidence="3" id="KW-1003">Cell membrane</keyword>
<keyword evidence="4 10" id="KW-0812">Transmembrane</keyword>
<evidence type="ECO:0008006" key="16">
    <source>
        <dbReference type="Google" id="ProtNLM"/>
    </source>
</evidence>
<dbReference type="PROSITE" id="PS51846">
    <property type="entry name" value="CNNM"/>
    <property type="match status" value="1"/>
</dbReference>
<feature type="domain" description="CBS" evidence="12">
    <location>
        <begin position="253"/>
        <end position="314"/>
    </location>
</feature>
<evidence type="ECO:0000256" key="8">
    <source>
        <dbReference type="ARBA" id="ARBA00023136"/>
    </source>
</evidence>
<dbReference type="GO" id="GO:0050660">
    <property type="term" value="F:flavin adenine dinucleotide binding"/>
    <property type="evidence" value="ECO:0007669"/>
    <property type="project" value="InterPro"/>
</dbReference>
<dbReference type="PANTHER" id="PTHR43099:SF5">
    <property type="entry name" value="HLYC_CORC FAMILY TRANSPORTER"/>
    <property type="match status" value="1"/>
</dbReference>
<dbReference type="InterPro" id="IPR044751">
    <property type="entry name" value="Ion_transp-like_CBS"/>
</dbReference>
<dbReference type="Pfam" id="PF00571">
    <property type="entry name" value="CBS"/>
    <property type="match status" value="2"/>
</dbReference>
<evidence type="ECO:0000313" key="15">
    <source>
        <dbReference type="Proteomes" id="UP000290624"/>
    </source>
</evidence>
<feature type="transmembrane region" description="Helical" evidence="11">
    <location>
        <begin position="88"/>
        <end position="115"/>
    </location>
</feature>
<feature type="transmembrane region" description="Helical" evidence="11">
    <location>
        <begin position="135"/>
        <end position="158"/>
    </location>
</feature>
<dbReference type="InterPro" id="IPR051676">
    <property type="entry name" value="UPF0053_domain"/>
</dbReference>